<dbReference type="PANTHER" id="PTHR35527:SF2">
    <property type="entry name" value="HYDROLASE"/>
    <property type="match status" value="1"/>
</dbReference>
<sequence>MDNDYGLSVRTMDLGDITGLGWSFLTVPAGSPGFRSSKHGYLGAAATLFGVIQEDSVFGGMNDAGLSCDAQTLLGSKYPAASAEKDNIEAVLLCRWALEGFGSIQEIQEGLKSVQFVAPKSMFALVGGLHWVLRDATGKGLVVEFLDGQTVTREDLNDGDSTFGIMTNEPTFDWQLQAIQHLKWKEGLARTAVAMPGAWYPEDRFQRIFLVRRGMPTPKSYQDAVMQAVHVLNTVTVPMGLQLGTDSGKHSGEGSGDHTQWGVIYDHVQKVMYWRSSANHNLQRLQLDDLLKSGGKRSLNADAAHLPWFNDAAAAFQPVVADKDHLNVV</sequence>
<comment type="caution">
    <text evidence="4">The sequence shown here is derived from an EMBL/GenBank/DDBJ whole genome shotgun (WGS) entry which is preliminary data.</text>
</comment>
<dbReference type="AlphaFoldDB" id="A0A812NEW6"/>
<keyword evidence="2" id="KW-0378">Hydrolase</keyword>
<dbReference type="InterPro" id="IPR029055">
    <property type="entry name" value="Ntn_hydrolases_N"/>
</dbReference>
<gene>
    <name evidence="4" type="primary">cbh</name>
    <name evidence="4" type="ORF">SPIL2461_LOCUS6614</name>
</gene>
<feature type="domain" description="Choloylglycine hydrolase/NAAA C-terminal" evidence="3">
    <location>
        <begin position="9"/>
        <end position="289"/>
    </location>
</feature>
<accession>A0A812NEW6</accession>
<evidence type="ECO:0000259" key="3">
    <source>
        <dbReference type="Pfam" id="PF02275"/>
    </source>
</evidence>
<dbReference type="InterPro" id="IPR029132">
    <property type="entry name" value="CBAH/NAAA_C"/>
</dbReference>
<evidence type="ECO:0000256" key="1">
    <source>
        <dbReference type="ARBA" id="ARBA00006625"/>
    </source>
</evidence>
<name>A0A812NEW6_SYMPI</name>
<dbReference type="Pfam" id="PF02275">
    <property type="entry name" value="CBAH"/>
    <property type="match status" value="1"/>
</dbReference>
<organism evidence="4 5">
    <name type="scientific">Symbiodinium pilosum</name>
    <name type="common">Dinoflagellate</name>
    <dbReference type="NCBI Taxonomy" id="2952"/>
    <lineage>
        <taxon>Eukaryota</taxon>
        <taxon>Sar</taxon>
        <taxon>Alveolata</taxon>
        <taxon>Dinophyceae</taxon>
        <taxon>Suessiales</taxon>
        <taxon>Symbiodiniaceae</taxon>
        <taxon>Symbiodinium</taxon>
    </lineage>
</organism>
<dbReference type="Proteomes" id="UP000649617">
    <property type="component" value="Unassembled WGS sequence"/>
</dbReference>
<protein>
    <submittedName>
        <fullName evidence="4">Cbh protein</fullName>
    </submittedName>
</protein>
<dbReference type="OrthoDB" id="63199at2759"/>
<keyword evidence="5" id="KW-1185">Reference proteome</keyword>
<dbReference type="PANTHER" id="PTHR35527">
    <property type="entry name" value="CHOLOYLGLYCINE HYDROLASE"/>
    <property type="match status" value="1"/>
</dbReference>
<dbReference type="EMBL" id="CAJNIZ010010125">
    <property type="protein sequence ID" value="CAE7294188.1"/>
    <property type="molecule type" value="Genomic_DNA"/>
</dbReference>
<dbReference type="Gene3D" id="3.60.60.10">
    <property type="entry name" value="Penicillin V Acylase, Chain A"/>
    <property type="match status" value="1"/>
</dbReference>
<comment type="similarity">
    <text evidence="1">Belongs to the peptidase C59 family.</text>
</comment>
<dbReference type="GO" id="GO:0016787">
    <property type="term" value="F:hydrolase activity"/>
    <property type="evidence" value="ECO:0007669"/>
    <property type="project" value="UniProtKB-KW"/>
</dbReference>
<evidence type="ECO:0000313" key="5">
    <source>
        <dbReference type="Proteomes" id="UP000649617"/>
    </source>
</evidence>
<dbReference type="InterPro" id="IPR052193">
    <property type="entry name" value="Peptidase_C59"/>
</dbReference>
<proteinExistence type="inferred from homology"/>
<evidence type="ECO:0000313" key="4">
    <source>
        <dbReference type="EMBL" id="CAE7294188.1"/>
    </source>
</evidence>
<evidence type="ECO:0000256" key="2">
    <source>
        <dbReference type="ARBA" id="ARBA00022801"/>
    </source>
</evidence>
<reference evidence="4" key="1">
    <citation type="submission" date="2021-02" db="EMBL/GenBank/DDBJ databases">
        <authorList>
            <person name="Dougan E. K."/>
            <person name="Rhodes N."/>
            <person name="Thang M."/>
            <person name="Chan C."/>
        </authorList>
    </citation>
    <scope>NUCLEOTIDE SEQUENCE</scope>
</reference>
<dbReference type="SUPFAM" id="SSF56235">
    <property type="entry name" value="N-terminal nucleophile aminohydrolases (Ntn hydrolases)"/>
    <property type="match status" value="1"/>
</dbReference>